<organism evidence="3 4">
    <name type="scientific">Geitlerinema calcuttense NRMC-F 0142</name>
    <dbReference type="NCBI Taxonomy" id="2922238"/>
    <lineage>
        <taxon>Bacteria</taxon>
        <taxon>Bacillati</taxon>
        <taxon>Cyanobacteriota</taxon>
        <taxon>Cyanophyceae</taxon>
        <taxon>Geitlerinematales</taxon>
        <taxon>Geitlerinemataceae</taxon>
        <taxon>Geitlerinema</taxon>
    </lineage>
</organism>
<feature type="region of interest" description="Disordered" evidence="2">
    <location>
        <begin position="1"/>
        <end position="89"/>
    </location>
</feature>
<sequence>MNPDTSAIWAEFESSASAAMDESATVDNTAADANQPDPADAHTADDAATDAAEDVKEAEAESSEKSTDTADEAASGDETSELDEKDDTESFDELLDPIPTAEQLLAKHTRIPDETKQELVSLADNWRSAQEKLNKIGGELGVEMLEPVVNLLGNPDPTPNDAITAFDQMLKTNQTATLLGILESSEAILTSPHEHFQKMSDALIARVFGDNVTKEHIQQLLLLEQAGITNLEEDLKYVEANTEGATSVFTKQNETIKQLQKQLADKEELLNDPEKLAKVQTSKSDTAFETDFDGRIKEAIDPFLKKGNWSQESALVKHVMPSIMNSLKNDPDYQQMKAYIRQNGYNAKNLPFPVASKLLALTNKAKARTEIAIREINAELRGRAANGLNATVKQKTATTKPQAVAVAKKTDNGTLARGTAAFEKEREAIWREFEEQEAAAGYRN</sequence>
<dbReference type="Proteomes" id="UP001230986">
    <property type="component" value="Unassembled WGS sequence"/>
</dbReference>
<protein>
    <submittedName>
        <fullName evidence="3">Uncharacterized protein</fullName>
    </submittedName>
</protein>
<evidence type="ECO:0000313" key="4">
    <source>
        <dbReference type="Proteomes" id="UP001230986"/>
    </source>
</evidence>
<feature type="coiled-coil region" evidence="1">
    <location>
        <begin position="249"/>
        <end position="276"/>
    </location>
</feature>
<gene>
    <name evidence="3" type="ORF">QQ055_00100</name>
</gene>
<evidence type="ECO:0000256" key="2">
    <source>
        <dbReference type="SAM" id="MobiDB-lite"/>
    </source>
</evidence>
<accession>A0ABT7LVX5</accession>
<dbReference type="RefSeq" id="WP_286003997.1">
    <property type="nucleotide sequence ID" value="NZ_JASVEJ010000001.1"/>
</dbReference>
<keyword evidence="4" id="KW-1185">Reference proteome</keyword>
<reference evidence="3 4" key="1">
    <citation type="submission" date="2023-06" db="EMBL/GenBank/DDBJ databases">
        <title>Whole genome sequence of Oscillatoria calcuttensis NRMC-F 0142.</title>
        <authorList>
            <person name="Shakena Fathima T."/>
            <person name="Muralitharan G."/>
            <person name="Thajuddin N."/>
        </authorList>
    </citation>
    <scope>NUCLEOTIDE SEQUENCE [LARGE SCALE GENOMIC DNA]</scope>
    <source>
        <strain evidence="3 4">NRMC-F 0142</strain>
    </source>
</reference>
<feature type="compositionally biased region" description="Low complexity" evidence="2">
    <location>
        <begin position="1"/>
        <end position="38"/>
    </location>
</feature>
<name>A0ABT7LVX5_9CYAN</name>
<evidence type="ECO:0000256" key="1">
    <source>
        <dbReference type="SAM" id="Coils"/>
    </source>
</evidence>
<feature type="compositionally biased region" description="Basic and acidic residues" evidence="2">
    <location>
        <begin position="53"/>
        <end position="68"/>
    </location>
</feature>
<keyword evidence="1" id="KW-0175">Coiled coil</keyword>
<proteinExistence type="predicted"/>
<comment type="caution">
    <text evidence="3">The sequence shown here is derived from an EMBL/GenBank/DDBJ whole genome shotgun (WGS) entry which is preliminary data.</text>
</comment>
<feature type="compositionally biased region" description="Acidic residues" evidence="2">
    <location>
        <begin position="69"/>
        <end position="89"/>
    </location>
</feature>
<evidence type="ECO:0000313" key="3">
    <source>
        <dbReference type="EMBL" id="MDL5055889.1"/>
    </source>
</evidence>
<dbReference type="EMBL" id="JASVEJ010000001">
    <property type="protein sequence ID" value="MDL5055889.1"/>
    <property type="molecule type" value="Genomic_DNA"/>
</dbReference>